<evidence type="ECO:0000256" key="14">
    <source>
        <dbReference type="ARBA" id="ARBA00022737"/>
    </source>
</evidence>
<feature type="domain" description="B12-binding" evidence="28">
    <location>
        <begin position="757"/>
        <end position="893"/>
    </location>
</feature>
<dbReference type="FunFam" id="1.10.1240.10:FF:000001">
    <property type="entry name" value="Methionine synthase"/>
    <property type="match status" value="1"/>
</dbReference>
<dbReference type="Gene3D" id="3.20.20.20">
    <property type="entry name" value="Dihydropteroate synthase-like"/>
    <property type="match status" value="1"/>
</dbReference>
<feature type="binding site" evidence="23">
    <location>
        <position position="872"/>
    </location>
    <ligand>
        <name>methylcob(III)alamin</name>
        <dbReference type="ChEBI" id="CHEBI:28115"/>
    </ligand>
</feature>
<dbReference type="CDD" id="cd02069">
    <property type="entry name" value="methionine_synthase_B12_BD"/>
    <property type="match status" value="1"/>
</dbReference>
<evidence type="ECO:0000313" key="31">
    <source>
        <dbReference type="Proteomes" id="UP000288972"/>
    </source>
</evidence>
<comment type="pathway">
    <text evidence="4 21">Amino-acid biosynthesis; L-methionine biosynthesis via de novo pathway; L-methionine from L-homocysteine (MetH route): step 1/1.</text>
</comment>
<dbReference type="PANTHER" id="PTHR45833">
    <property type="entry name" value="METHIONINE SYNTHASE"/>
    <property type="match status" value="1"/>
</dbReference>
<dbReference type="Gene3D" id="3.10.196.10">
    <property type="entry name" value="Vitamin B12-dependent methionine synthase, activation domain"/>
    <property type="match status" value="1"/>
</dbReference>
<evidence type="ECO:0000256" key="17">
    <source>
        <dbReference type="ARBA" id="ARBA00023285"/>
    </source>
</evidence>
<keyword evidence="8 21" id="KW-0489">Methyltransferase</keyword>
<feature type="binding site" evidence="23">
    <location>
        <position position="959"/>
    </location>
    <ligand>
        <name>S-adenosyl-L-methionine</name>
        <dbReference type="ChEBI" id="CHEBI:59789"/>
    </ligand>
</feature>
<gene>
    <name evidence="30" type="ORF">XH91_05920</name>
</gene>
<keyword evidence="12 21" id="KW-0949">S-adenosyl-L-methionine</keyword>
<dbReference type="GO" id="GO:0031419">
    <property type="term" value="F:cobalamin binding"/>
    <property type="evidence" value="ECO:0007669"/>
    <property type="project" value="UniProtKB-UniRule"/>
</dbReference>
<dbReference type="SUPFAM" id="SSF47644">
    <property type="entry name" value="Methionine synthase domain"/>
    <property type="match status" value="1"/>
</dbReference>
<evidence type="ECO:0000256" key="10">
    <source>
        <dbReference type="ARBA" id="ARBA00022628"/>
    </source>
</evidence>
<comment type="cofactor">
    <cofactor evidence="2 21 24">
        <name>Zn(2+)</name>
        <dbReference type="ChEBI" id="CHEBI:29105"/>
    </cofactor>
</comment>
<protein>
    <recommendedName>
        <fullName evidence="7 20">Methionine synthase</fullName>
        <ecNumber evidence="6 20">2.1.1.13</ecNumber>
    </recommendedName>
    <alternativeName>
        <fullName evidence="19 21">5-methyltetrahydrofolate--homocysteine methyltransferase</fullName>
    </alternativeName>
</protein>
<feature type="binding site" evidence="23">
    <location>
        <position position="1146"/>
    </location>
    <ligand>
        <name>S-adenosyl-L-methionine</name>
        <dbReference type="ChEBI" id="CHEBI:59789"/>
    </ligand>
</feature>
<dbReference type="GO" id="GO:0032259">
    <property type="term" value="P:methylation"/>
    <property type="evidence" value="ECO:0007669"/>
    <property type="project" value="UniProtKB-KW"/>
</dbReference>
<evidence type="ECO:0000256" key="19">
    <source>
        <dbReference type="ARBA" id="ARBA00031040"/>
    </source>
</evidence>
<evidence type="ECO:0000256" key="4">
    <source>
        <dbReference type="ARBA" id="ARBA00005178"/>
    </source>
</evidence>
<dbReference type="SUPFAM" id="SSF51717">
    <property type="entry name" value="Dihydropteroate synthetase-like"/>
    <property type="match status" value="1"/>
</dbReference>
<evidence type="ECO:0000256" key="12">
    <source>
        <dbReference type="ARBA" id="ARBA00022691"/>
    </source>
</evidence>
<dbReference type="InterPro" id="IPR011822">
    <property type="entry name" value="MetH"/>
</dbReference>
<evidence type="ECO:0000259" key="25">
    <source>
        <dbReference type="PROSITE" id="PS50970"/>
    </source>
</evidence>
<evidence type="ECO:0000256" key="22">
    <source>
        <dbReference type="PIRSR" id="PIRSR000381-1"/>
    </source>
</evidence>
<evidence type="ECO:0000256" key="8">
    <source>
        <dbReference type="ARBA" id="ARBA00022603"/>
    </source>
</evidence>
<dbReference type="EC" id="2.1.1.13" evidence="6 20"/>
<dbReference type="PANTHER" id="PTHR45833:SF1">
    <property type="entry name" value="METHIONINE SYNTHASE"/>
    <property type="match status" value="1"/>
</dbReference>
<dbReference type="SUPFAM" id="SSF82282">
    <property type="entry name" value="Homocysteine S-methyltransferase"/>
    <property type="match status" value="1"/>
</dbReference>
<dbReference type="InterPro" id="IPR000489">
    <property type="entry name" value="Pterin-binding_dom"/>
</dbReference>
<evidence type="ECO:0000256" key="13">
    <source>
        <dbReference type="ARBA" id="ARBA00022723"/>
    </source>
</evidence>
<feature type="domain" description="Pterin-binding" evidence="26">
    <location>
        <begin position="359"/>
        <end position="620"/>
    </location>
</feature>
<feature type="binding site" evidence="22 24">
    <location>
        <position position="314"/>
    </location>
    <ligand>
        <name>Zn(2+)</name>
        <dbReference type="ChEBI" id="CHEBI:29105"/>
    </ligand>
</feature>
<sequence>MTVSPSPKRTALINAARERILVLDGAMGTMIQNLQFDEAAFRGERFKTFHRDLRGNNDLLILTQPQAIEDIHAAYLRAGADIVATNTFSTTSIAQADYDLADIVYEMARDGARLAGNAARRVAAEDGKPRFVAGAIGPTNRTASISPDVANPGYRAVTFDDLRKSYGEQIRGLIDGGVDLLLVETIFDTLNAKAALYAIAEITEELGIDMPVMVSGTITDKSGRLLSGQMPEAFWNSVRHAKPVTIGFNCALGAEDLRAHIADIGRVADTLVCAYPNAGLPNEFGQYDETPEYMARLVGEFARDGLVNIVGGCCGTTPDHIAAIAAAVAPHKPRIVPEIASKLRLSGLEPFVLTDAIPFVNVGERTNVTGSARFRKLITSGDYTAALQVARDQVENGAQIIDVNMDEGLLDSEAAMVTFLNLVAAEPDIARVPVMVDSSKFSVIEAGLKCVQGKPVVNSISMKEGEEKFIHEAKIARRHGAAVVVMAFDEVGQADTFARKTEICKRAYDILVGRVGFAPEDIIFDPNIFAIATGIEEHNNYGVDFIEATRWIRRNLPGAHISGGVSNLSFSFRGNEPVREAMHSVFLYHAIKAGMDMGIVNAGQMIVYDDIDPELRQVCEDVVLNRDPGASERLLALAEKFRGKKTEAKEADLAWREWPVEKRLSHSLVHGITEFIEQDTEEARKNSSRPLDVIEGPLMAGMNVVGDLFGDGKMFLPQVVKSARVMKQAVAWLMPFMEEEKARNLASGIGTEGSSSAGKIVLATVKGDVHDIGKNIVGIVLQCNNYEVIDLGVMVPAAKIVETVKAEKADIVGLSGLITPSLDEMAFFAGELQREGLKLPLLIGGATTSRVHTAVKIDPSYQAGPVVHVNDASRAVGVASSLLSPEKREAYAAEVRAEYAKISEAHLRAQADKKRLKLADARKNAVTIDFAKSKPVKPTFLGTRSFDDYDLAELVPYIDWTPFFQTWELAGRFPAILKDEKVGEVARSLYDDARKMLDTIVKEKWFRARATIGFWPANAQGDDIVLYTDDTRTKSIATLHTLRQQLEKREGRFNAALSDFVAPAGVPDYVGGFVVTAGIGEDAVADRFKMANDDYSSILCKALADRLAEAFAERMHARVRREFWAYAPDEALSSEDLILEKYQGIRPAPGYPAQPDHTEKATLFELLDAENTAGVRLTESFAMWPGSSVSGLYFASPESYYFGVGKIERDQVEDYAARKGMTVAETERWLAPVLNYIPSQQPSDKAFAATPANDEASNDLASHPPGCTCAVHLVWQKKRAGAG</sequence>
<evidence type="ECO:0000313" key="30">
    <source>
        <dbReference type="EMBL" id="QAU44931.1"/>
    </source>
</evidence>
<evidence type="ECO:0000256" key="9">
    <source>
        <dbReference type="ARBA" id="ARBA00022605"/>
    </source>
</evidence>
<evidence type="ECO:0000256" key="6">
    <source>
        <dbReference type="ARBA" id="ARBA00012032"/>
    </source>
</evidence>
<dbReference type="InterPro" id="IPR003759">
    <property type="entry name" value="Cbl-bd_cap"/>
</dbReference>
<keyword evidence="10 21" id="KW-0846">Cobalamin</keyword>
<feature type="binding site" description="axial binding residue" evidence="22">
    <location>
        <position position="770"/>
    </location>
    <ligand>
        <name>methylcob(III)alamin</name>
        <dbReference type="ChEBI" id="CHEBI:28115"/>
    </ligand>
    <ligandPart>
        <name>Co</name>
        <dbReference type="ChEBI" id="CHEBI:27638"/>
    </ligandPart>
</feature>
<evidence type="ECO:0000256" key="2">
    <source>
        <dbReference type="ARBA" id="ARBA00001947"/>
    </source>
</evidence>
<dbReference type="InterPro" id="IPR036589">
    <property type="entry name" value="HCY_dom_sf"/>
</dbReference>
<dbReference type="Pfam" id="PF02965">
    <property type="entry name" value="Met_synt_B12"/>
    <property type="match status" value="1"/>
</dbReference>
<feature type="domain" description="AdoMet activation" evidence="27">
    <location>
        <begin position="909"/>
        <end position="1239"/>
    </location>
</feature>
<dbReference type="NCBIfam" id="NF007024">
    <property type="entry name" value="PRK09490.1"/>
    <property type="match status" value="1"/>
</dbReference>
<proteinExistence type="inferred from homology"/>
<evidence type="ECO:0000256" key="5">
    <source>
        <dbReference type="ARBA" id="ARBA00010398"/>
    </source>
</evidence>
<accession>A0AAE5WXJ4</accession>
<feature type="domain" description="B12-binding N-terminal" evidence="29">
    <location>
        <begin position="651"/>
        <end position="745"/>
    </location>
</feature>
<dbReference type="PROSITE" id="PS51332">
    <property type="entry name" value="B12_BINDING"/>
    <property type="match status" value="1"/>
</dbReference>
<dbReference type="NCBIfam" id="TIGR02082">
    <property type="entry name" value="metH"/>
    <property type="match status" value="1"/>
</dbReference>
<feature type="binding site" evidence="23">
    <location>
        <position position="819"/>
    </location>
    <ligand>
        <name>methylcob(III)alamin</name>
        <dbReference type="ChEBI" id="CHEBI:28115"/>
    </ligand>
</feature>
<feature type="binding site" evidence="23">
    <location>
        <begin position="1201"/>
        <end position="1202"/>
    </location>
    <ligand>
        <name>S-adenosyl-L-methionine</name>
        <dbReference type="ChEBI" id="CHEBI:59789"/>
    </ligand>
</feature>
<dbReference type="InterPro" id="IPR003726">
    <property type="entry name" value="HCY_dom"/>
</dbReference>
<dbReference type="Pfam" id="PF02574">
    <property type="entry name" value="S-methyl_trans"/>
    <property type="match status" value="1"/>
</dbReference>
<feature type="domain" description="Hcy-binding" evidence="25">
    <location>
        <begin position="9"/>
        <end position="328"/>
    </location>
</feature>
<evidence type="ECO:0000256" key="1">
    <source>
        <dbReference type="ARBA" id="ARBA00001700"/>
    </source>
</evidence>
<keyword evidence="14" id="KW-0677">Repeat</keyword>
<dbReference type="PROSITE" id="PS50970">
    <property type="entry name" value="HCY"/>
    <property type="match status" value="1"/>
</dbReference>
<feature type="binding site" evidence="23">
    <location>
        <position position="695"/>
    </location>
    <ligand>
        <name>methylcob(III)alamin</name>
        <dbReference type="ChEBI" id="CHEBI:28115"/>
    </ligand>
</feature>
<dbReference type="SUPFAM" id="SSF52242">
    <property type="entry name" value="Cobalamin (vitamin B12)-binding domain"/>
    <property type="match status" value="1"/>
</dbReference>
<dbReference type="InterPro" id="IPR037010">
    <property type="entry name" value="VitB12-dep_Met_synth_activ_sf"/>
</dbReference>
<comment type="similarity">
    <text evidence="5">Belongs to the vitamin-B12 dependent methionine synthase family.</text>
</comment>
<dbReference type="GO" id="GO:0050667">
    <property type="term" value="P:homocysteine metabolic process"/>
    <property type="evidence" value="ECO:0007669"/>
    <property type="project" value="TreeGrafter"/>
</dbReference>
<dbReference type="GO" id="GO:0005829">
    <property type="term" value="C:cytosol"/>
    <property type="evidence" value="ECO:0007669"/>
    <property type="project" value="TreeGrafter"/>
</dbReference>
<dbReference type="KEGG" id="bgz:XH91_05920"/>
<dbReference type="RefSeq" id="WP_128949711.1">
    <property type="nucleotide sequence ID" value="NZ_CP030053.1"/>
</dbReference>
<dbReference type="FunFam" id="3.20.20.20:FF:000002">
    <property type="entry name" value="Methionine synthase"/>
    <property type="match status" value="1"/>
</dbReference>
<evidence type="ECO:0000256" key="7">
    <source>
        <dbReference type="ARBA" id="ARBA00013998"/>
    </source>
</evidence>
<comment type="function">
    <text evidence="18 21">Catalyzes the transfer of a methyl group from methyl-cobalamin to homocysteine, yielding enzyme-bound cob(I)alamin and methionine. Subsequently, remethylates the cofactor using methyltetrahydrofolate.</text>
</comment>
<evidence type="ECO:0000259" key="29">
    <source>
        <dbReference type="PROSITE" id="PS51337"/>
    </source>
</evidence>
<dbReference type="InterPro" id="IPR004223">
    <property type="entry name" value="VitB12-dep_Met_synth_activ_dom"/>
</dbReference>
<dbReference type="InterPro" id="IPR006158">
    <property type="entry name" value="Cobalamin-bd"/>
</dbReference>
<feature type="binding site" evidence="23">
    <location>
        <begin position="767"/>
        <end position="771"/>
    </location>
    <ligand>
        <name>methylcob(III)alamin</name>
        <dbReference type="ChEBI" id="CHEBI:28115"/>
    </ligand>
</feature>
<evidence type="ECO:0000256" key="16">
    <source>
        <dbReference type="ARBA" id="ARBA00023167"/>
    </source>
</evidence>
<evidence type="ECO:0000256" key="23">
    <source>
        <dbReference type="PIRSR" id="PIRSR000381-2"/>
    </source>
</evidence>
<comment type="catalytic activity">
    <reaction evidence="1 21">
        <text>(6S)-5-methyl-5,6,7,8-tetrahydrofolate + L-homocysteine = (6S)-5,6,7,8-tetrahydrofolate + L-methionine</text>
        <dbReference type="Rhea" id="RHEA:11172"/>
        <dbReference type="ChEBI" id="CHEBI:18608"/>
        <dbReference type="ChEBI" id="CHEBI:57453"/>
        <dbReference type="ChEBI" id="CHEBI:57844"/>
        <dbReference type="ChEBI" id="CHEBI:58199"/>
        <dbReference type="EC" id="2.1.1.13"/>
    </reaction>
</comment>
<organism evidence="30 31">
    <name type="scientific">Bradyrhizobium guangzhouense</name>
    <dbReference type="NCBI Taxonomy" id="1325095"/>
    <lineage>
        <taxon>Bacteria</taxon>
        <taxon>Pseudomonadati</taxon>
        <taxon>Pseudomonadota</taxon>
        <taxon>Alphaproteobacteria</taxon>
        <taxon>Hyphomicrobiales</taxon>
        <taxon>Nitrobacteraceae</taxon>
        <taxon>Bradyrhizobium</taxon>
    </lineage>
</organism>
<dbReference type="Pfam" id="PF02607">
    <property type="entry name" value="B12-binding_2"/>
    <property type="match status" value="1"/>
</dbReference>
<comment type="domain">
    <text evidence="21">Modular enzyme with four functionally distinct domains. The isolated Hcy-binding domain catalyzes methyl transfer from free methylcobalamin to homocysteine. The Hcy-binding domain in association with the pterin-binding domain catalyzes the methylation of cob(I)alamin by methyltetrahydrofolate and the methylation of homocysteine. The B12-binding domain binds the cofactor. The AdoMet activation domain binds S-adenosyl-L-methionine. Under aerobic conditions cob(I)alamin can be converted to inactive cob(II)alamin. Reductive methylation by S-adenosyl-L-methionine and flavodoxin regenerates methylcobalamin.</text>
</comment>
<dbReference type="GO" id="GO:0008705">
    <property type="term" value="F:methionine synthase activity"/>
    <property type="evidence" value="ECO:0007669"/>
    <property type="project" value="UniProtKB-UniRule"/>
</dbReference>
<dbReference type="Pfam" id="PF02310">
    <property type="entry name" value="B12-binding"/>
    <property type="match status" value="1"/>
</dbReference>
<dbReference type="CDD" id="cd00740">
    <property type="entry name" value="MeTr"/>
    <property type="match status" value="1"/>
</dbReference>
<keyword evidence="9 21" id="KW-0028">Amino-acid biosynthesis</keyword>
<evidence type="ECO:0000256" key="21">
    <source>
        <dbReference type="PIRNR" id="PIRNR000381"/>
    </source>
</evidence>
<feature type="binding site" evidence="22 24">
    <location>
        <position position="313"/>
    </location>
    <ligand>
        <name>Zn(2+)</name>
        <dbReference type="ChEBI" id="CHEBI:29105"/>
    </ligand>
</feature>
<dbReference type="InterPro" id="IPR036594">
    <property type="entry name" value="Meth_synthase_dom"/>
</dbReference>
<dbReference type="InterPro" id="IPR050554">
    <property type="entry name" value="Met_Synthase/Corrinoid"/>
</dbReference>
<evidence type="ECO:0000256" key="20">
    <source>
        <dbReference type="NCBIfam" id="TIGR02082"/>
    </source>
</evidence>
<keyword evidence="13 21" id="KW-0479">Metal-binding</keyword>
<dbReference type="EMBL" id="CP030053">
    <property type="protein sequence ID" value="QAU44931.1"/>
    <property type="molecule type" value="Genomic_DNA"/>
</dbReference>
<dbReference type="PROSITE" id="PS50972">
    <property type="entry name" value="PTERIN_BINDING"/>
    <property type="match status" value="1"/>
</dbReference>
<feature type="binding site" evidence="23">
    <location>
        <position position="815"/>
    </location>
    <ligand>
        <name>methylcob(III)alamin</name>
        <dbReference type="ChEBI" id="CHEBI:28115"/>
    </ligand>
</feature>
<dbReference type="SMART" id="SM01018">
    <property type="entry name" value="B12-binding_2"/>
    <property type="match status" value="1"/>
</dbReference>
<dbReference type="InterPro" id="IPR036724">
    <property type="entry name" value="Cobalamin-bd_sf"/>
</dbReference>
<dbReference type="GO" id="GO:0008270">
    <property type="term" value="F:zinc ion binding"/>
    <property type="evidence" value="ECO:0007669"/>
    <property type="project" value="UniProtKB-UniRule"/>
</dbReference>
<dbReference type="InterPro" id="IPR033706">
    <property type="entry name" value="Met_synthase_B12-bd"/>
</dbReference>
<dbReference type="Gene3D" id="1.10.1240.10">
    <property type="entry name" value="Methionine synthase domain"/>
    <property type="match status" value="1"/>
</dbReference>
<keyword evidence="15 21" id="KW-0862">Zinc</keyword>
<dbReference type="PROSITE" id="PS50974">
    <property type="entry name" value="ADOMET_ACTIVATION"/>
    <property type="match status" value="1"/>
</dbReference>
<evidence type="ECO:0000256" key="18">
    <source>
        <dbReference type="ARBA" id="ARBA00025552"/>
    </source>
</evidence>
<feature type="binding site" evidence="22 24">
    <location>
        <position position="250"/>
    </location>
    <ligand>
        <name>Zn(2+)</name>
        <dbReference type="ChEBI" id="CHEBI:29105"/>
    </ligand>
</feature>
<evidence type="ECO:0000259" key="27">
    <source>
        <dbReference type="PROSITE" id="PS50974"/>
    </source>
</evidence>
<dbReference type="PROSITE" id="PS51337">
    <property type="entry name" value="B12_BINDING_NTER"/>
    <property type="match status" value="1"/>
</dbReference>
<evidence type="ECO:0000256" key="24">
    <source>
        <dbReference type="PROSITE-ProRule" id="PRU00333"/>
    </source>
</evidence>
<comment type="cofactor">
    <cofactor evidence="3 21 22">
        <name>methylcob(III)alamin</name>
        <dbReference type="ChEBI" id="CHEBI:28115"/>
    </cofactor>
</comment>
<dbReference type="GO" id="GO:0046653">
    <property type="term" value="P:tetrahydrofolate metabolic process"/>
    <property type="evidence" value="ECO:0007669"/>
    <property type="project" value="TreeGrafter"/>
</dbReference>
<dbReference type="Gene3D" id="3.40.50.280">
    <property type="entry name" value="Cobalamin-binding domain"/>
    <property type="match status" value="1"/>
</dbReference>
<keyword evidence="16 21" id="KW-0486">Methionine biosynthesis</keyword>
<dbReference type="FunFam" id="3.40.50.280:FF:000001">
    <property type="entry name" value="Methionine synthase"/>
    <property type="match status" value="1"/>
</dbReference>
<reference evidence="30 31" key="1">
    <citation type="submission" date="2018-06" db="EMBL/GenBank/DDBJ databases">
        <title>Comparative genomics of rhizobia nodulating Arachis hypogaea in China.</title>
        <authorList>
            <person name="Li Y."/>
        </authorList>
    </citation>
    <scope>NUCLEOTIDE SEQUENCE [LARGE SCALE GENOMIC DNA]</scope>
    <source>
        <strain evidence="30 31">CCBAU 51670</strain>
    </source>
</reference>
<dbReference type="InterPro" id="IPR011005">
    <property type="entry name" value="Dihydropteroate_synth-like_sf"/>
</dbReference>
<dbReference type="Pfam" id="PF00809">
    <property type="entry name" value="Pterin_bind"/>
    <property type="match status" value="1"/>
</dbReference>
<evidence type="ECO:0000259" key="26">
    <source>
        <dbReference type="PROSITE" id="PS50972"/>
    </source>
</evidence>
<dbReference type="Proteomes" id="UP000288972">
    <property type="component" value="Chromosome"/>
</dbReference>
<dbReference type="Gene3D" id="3.20.20.330">
    <property type="entry name" value="Homocysteine-binding-like domain"/>
    <property type="match status" value="1"/>
</dbReference>
<dbReference type="PIRSF" id="PIRSF000381">
    <property type="entry name" value="MetH"/>
    <property type="match status" value="1"/>
</dbReference>
<evidence type="ECO:0000256" key="15">
    <source>
        <dbReference type="ARBA" id="ARBA00022833"/>
    </source>
</evidence>
<evidence type="ECO:0000256" key="11">
    <source>
        <dbReference type="ARBA" id="ARBA00022679"/>
    </source>
</evidence>
<keyword evidence="11 21" id="KW-0808">Transferase</keyword>
<name>A0AAE5WXJ4_9BRAD</name>
<dbReference type="Gene3D" id="1.10.288.10">
    <property type="entry name" value="Cobalamin-dependent Methionine Synthase, domain 2"/>
    <property type="match status" value="1"/>
</dbReference>
<keyword evidence="17 21" id="KW-0170">Cobalt</keyword>
<evidence type="ECO:0000256" key="3">
    <source>
        <dbReference type="ARBA" id="ARBA00001956"/>
    </source>
</evidence>
<dbReference type="FunFam" id="3.20.20.330:FF:000001">
    <property type="entry name" value="Methionine synthase"/>
    <property type="match status" value="1"/>
</dbReference>
<dbReference type="SUPFAM" id="SSF56507">
    <property type="entry name" value="Methionine synthase activation domain-like"/>
    <property type="match status" value="1"/>
</dbReference>
<evidence type="ECO:0000259" key="28">
    <source>
        <dbReference type="PROSITE" id="PS51332"/>
    </source>
</evidence>